<dbReference type="RefSeq" id="WP_050432079.1">
    <property type="nucleotide sequence ID" value="NZ_CP012159.1"/>
</dbReference>
<evidence type="ECO:0000256" key="1">
    <source>
        <dbReference type="SAM" id="MobiDB-lite"/>
    </source>
</evidence>
<evidence type="ECO:0000256" key="2">
    <source>
        <dbReference type="SAM" id="SignalP"/>
    </source>
</evidence>
<name>A0A0K1EGX9_CHOCO</name>
<evidence type="ECO:0008006" key="5">
    <source>
        <dbReference type="Google" id="ProtNLM"/>
    </source>
</evidence>
<dbReference type="Proteomes" id="UP000067626">
    <property type="component" value="Chromosome"/>
</dbReference>
<accession>A0A0K1EGX9</accession>
<dbReference type="OrthoDB" id="5526512at2"/>
<dbReference type="PROSITE" id="PS51257">
    <property type="entry name" value="PROKAR_LIPOPROTEIN"/>
    <property type="match status" value="1"/>
</dbReference>
<keyword evidence="4" id="KW-1185">Reference proteome</keyword>
<feature type="region of interest" description="Disordered" evidence="1">
    <location>
        <begin position="29"/>
        <end position="56"/>
    </location>
</feature>
<sequence>MSLRSFPPRAPFLLLLVVGAVAACLGSCSSTENQQPPVFNATTSGPGTGGGGGVGGAGGAGGVDPACLGPDGCYACDPATDTQFHNACTDAQCSPFDDTARLPLFNGGALPPLP</sequence>
<feature type="chain" id="PRO_5005459440" description="Secreted protein" evidence="2">
    <location>
        <begin position="23"/>
        <end position="114"/>
    </location>
</feature>
<dbReference type="KEGG" id="ccro:CMC5_042520"/>
<dbReference type="EMBL" id="CP012159">
    <property type="protein sequence ID" value="AKT40099.1"/>
    <property type="molecule type" value="Genomic_DNA"/>
</dbReference>
<proteinExistence type="predicted"/>
<organism evidence="3 4">
    <name type="scientific">Chondromyces crocatus</name>
    <dbReference type="NCBI Taxonomy" id="52"/>
    <lineage>
        <taxon>Bacteria</taxon>
        <taxon>Pseudomonadati</taxon>
        <taxon>Myxococcota</taxon>
        <taxon>Polyangia</taxon>
        <taxon>Polyangiales</taxon>
        <taxon>Polyangiaceae</taxon>
        <taxon>Chondromyces</taxon>
    </lineage>
</organism>
<dbReference type="AlphaFoldDB" id="A0A0K1EGX9"/>
<feature type="compositionally biased region" description="Gly residues" evidence="1">
    <location>
        <begin position="46"/>
        <end position="56"/>
    </location>
</feature>
<evidence type="ECO:0000313" key="4">
    <source>
        <dbReference type="Proteomes" id="UP000067626"/>
    </source>
</evidence>
<protein>
    <recommendedName>
        <fullName evidence="5">Secreted protein</fullName>
    </recommendedName>
</protein>
<keyword evidence="2" id="KW-0732">Signal</keyword>
<feature type="signal peptide" evidence="2">
    <location>
        <begin position="1"/>
        <end position="22"/>
    </location>
</feature>
<gene>
    <name evidence="3" type="ORF">CMC5_042520</name>
</gene>
<evidence type="ECO:0000313" key="3">
    <source>
        <dbReference type="EMBL" id="AKT40099.1"/>
    </source>
</evidence>
<reference evidence="3 4" key="1">
    <citation type="submission" date="2015-07" db="EMBL/GenBank/DDBJ databases">
        <title>Genome analysis of myxobacterium Chondromyces crocatus Cm c5 reveals a high potential for natural compound synthesis and the genetic basis for the loss of fruiting body formation.</title>
        <authorList>
            <person name="Zaburannyi N."/>
            <person name="Bunk B."/>
            <person name="Maier J."/>
            <person name="Overmann J."/>
            <person name="Mueller R."/>
        </authorList>
    </citation>
    <scope>NUCLEOTIDE SEQUENCE [LARGE SCALE GENOMIC DNA]</scope>
    <source>
        <strain evidence="3 4">Cm c5</strain>
    </source>
</reference>